<reference evidence="3" key="1">
    <citation type="submission" date="2022-11" db="UniProtKB">
        <authorList>
            <consortium name="WormBaseParasite"/>
        </authorList>
    </citation>
    <scope>IDENTIFICATION</scope>
</reference>
<dbReference type="Proteomes" id="UP000887560">
    <property type="component" value="Unplaced"/>
</dbReference>
<keyword evidence="2" id="KW-1185">Reference proteome</keyword>
<dbReference type="Gene3D" id="3.90.70.80">
    <property type="match status" value="1"/>
</dbReference>
<accession>A0A915NH56</accession>
<proteinExistence type="predicted"/>
<evidence type="ECO:0000259" key="1">
    <source>
        <dbReference type="PROSITE" id="PS50802"/>
    </source>
</evidence>
<dbReference type="InterPro" id="IPR003323">
    <property type="entry name" value="OTU_dom"/>
</dbReference>
<protein>
    <submittedName>
        <fullName evidence="3">OTU domain-containing protein</fullName>
    </submittedName>
</protein>
<evidence type="ECO:0000313" key="2">
    <source>
        <dbReference type="Proteomes" id="UP000887560"/>
    </source>
</evidence>
<feature type="domain" description="OTU" evidence="1">
    <location>
        <begin position="50"/>
        <end position="100"/>
    </location>
</feature>
<dbReference type="CDD" id="cd22744">
    <property type="entry name" value="OTU"/>
    <property type="match status" value="1"/>
</dbReference>
<dbReference type="PROSITE" id="PS50802">
    <property type="entry name" value="OTU"/>
    <property type="match status" value="1"/>
</dbReference>
<name>A0A915NH56_9BILA</name>
<evidence type="ECO:0000313" key="3">
    <source>
        <dbReference type="WBParaSite" id="scf7180000418633.g2675"/>
    </source>
</evidence>
<dbReference type="AlphaFoldDB" id="A0A915NH56"/>
<organism evidence="2 3">
    <name type="scientific">Meloidogyne floridensis</name>
    <dbReference type="NCBI Taxonomy" id="298350"/>
    <lineage>
        <taxon>Eukaryota</taxon>
        <taxon>Metazoa</taxon>
        <taxon>Ecdysozoa</taxon>
        <taxon>Nematoda</taxon>
        <taxon>Chromadorea</taxon>
        <taxon>Rhabditida</taxon>
        <taxon>Tylenchina</taxon>
        <taxon>Tylenchomorpha</taxon>
        <taxon>Tylenchoidea</taxon>
        <taxon>Meloidogynidae</taxon>
        <taxon>Meloidogyninae</taxon>
        <taxon>Meloidogyne</taxon>
    </lineage>
</organism>
<dbReference type="WBParaSite" id="scf7180000418633.g2675">
    <property type="protein sequence ID" value="scf7180000418633.g2675"/>
    <property type="gene ID" value="scf7180000418633.g2675"/>
</dbReference>
<sequence>MEYSIDDKITSPPPVIRPKKVIVDAPAVQAKVRVQKEPSQPRRIQIVGPYVIEDVAGDGDCFFRAIARALYGHKHGELLLTGTEMQQLVNKATAKGNKYY</sequence>